<feature type="transmembrane region" description="Helical" evidence="9">
    <location>
        <begin position="337"/>
        <end position="359"/>
    </location>
</feature>
<evidence type="ECO:0000256" key="3">
    <source>
        <dbReference type="ARBA" id="ARBA00022475"/>
    </source>
</evidence>
<gene>
    <name evidence="10" type="ORF">TVD_10365</name>
</gene>
<sequence length="423" mass="45369">MEFSSFSTAALAFLGGTFILAFIMGAVANKTNFCTMGAVSDWVNMGDTGRMRSWLLAIAVAMLGVAVLEFFGVLSAEGSFPPYRGSNFNWLGHVLGGFLFGIGMTYASGCGNKTLVRVGGGNLKSVMVMIIIGVIAFWLTSRETVFGTGQTLFQLLFGWMDSVAVQMENGQDLGSIIAGENALTARLVLGLVIGVLLLALIFKAADFRKSFDNILGGLVIGLVVIGAWWLTSNIQVDDGMGGVYSTQEYIQEWDFVSDADDGERPALSAPWANQSFTFINPMGQSVGYVSSGFDRTLLYFGVLALAGVILGSFFWALVSRSFRFEWFSSFRDFANHFVGGVLMGVGGILALGCTIGQAVTGVSALALGGFFTFAFIVFGSALTMKIQYYKMVYEDEASFGKALITSLVDMKLLPGGMRKLEAI</sequence>
<dbReference type="Proteomes" id="UP000064201">
    <property type="component" value="Chromosome"/>
</dbReference>
<evidence type="ECO:0000256" key="8">
    <source>
        <dbReference type="ARBA" id="ARBA00035655"/>
    </source>
</evidence>
<dbReference type="OrthoDB" id="9794165at2"/>
<keyword evidence="3" id="KW-1003">Cell membrane</keyword>
<evidence type="ECO:0000256" key="1">
    <source>
        <dbReference type="ARBA" id="ARBA00004429"/>
    </source>
</evidence>
<accession>A0A0G3G5T8</accession>
<keyword evidence="6 9" id="KW-1133">Transmembrane helix</keyword>
<feature type="transmembrane region" description="Helical" evidence="9">
    <location>
        <begin position="121"/>
        <end position="139"/>
    </location>
</feature>
<feature type="transmembrane region" description="Helical" evidence="9">
    <location>
        <begin position="214"/>
        <end position="231"/>
    </location>
</feature>
<evidence type="ECO:0000256" key="5">
    <source>
        <dbReference type="ARBA" id="ARBA00022692"/>
    </source>
</evidence>
<keyword evidence="5 9" id="KW-0812">Transmembrane</keyword>
<evidence type="ECO:0000313" key="11">
    <source>
        <dbReference type="Proteomes" id="UP000064201"/>
    </source>
</evidence>
<keyword evidence="4" id="KW-0997">Cell inner membrane</keyword>
<evidence type="ECO:0000256" key="2">
    <source>
        <dbReference type="ARBA" id="ARBA00022448"/>
    </source>
</evidence>
<evidence type="ECO:0000313" key="10">
    <source>
        <dbReference type="EMBL" id="AKJ95734.1"/>
    </source>
</evidence>
<dbReference type="GO" id="GO:0005886">
    <property type="term" value="C:plasma membrane"/>
    <property type="evidence" value="ECO:0007669"/>
    <property type="project" value="UniProtKB-SubCell"/>
</dbReference>
<keyword evidence="7 9" id="KW-0472">Membrane</keyword>
<name>A0A0G3G5T8_9GAMM</name>
<protein>
    <submittedName>
        <fullName evidence="10">Membrane protein</fullName>
    </submittedName>
</protein>
<comment type="similarity">
    <text evidence="8">Belongs to the TsuA/YedE (TC 9.B.102) family.</text>
</comment>
<feature type="transmembrane region" description="Helical" evidence="9">
    <location>
        <begin position="297"/>
        <end position="317"/>
    </location>
</feature>
<dbReference type="RefSeq" id="WP_019568034.1">
    <property type="nucleotide sequence ID" value="NZ_CP011367.1"/>
</dbReference>
<dbReference type="PANTHER" id="PTHR30574:SF1">
    <property type="entry name" value="SULPHUR TRANSPORT DOMAIN-CONTAINING PROTEIN"/>
    <property type="match status" value="1"/>
</dbReference>
<feature type="transmembrane region" description="Helical" evidence="9">
    <location>
        <begin position="88"/>
        <end position="109"/>
    </location>
</feature>
<dbReference type="STRING" id="106634.TVD_10365"/>
<dbReference type="EMBL" id="CP011367">
    <property type="protein sequence ID" value="AKJ95734.1"/>
    <property type="molecule type" value="Genomic_DNA"/>
</dbReference>
<feature type="transmembrane region" description="Helical" evidence="9">
    <location>
        <begin position="183"/>
        <end position="202"/>
    </location>
</feature>
<dbReference type="PATRIC" id="fig|106634.4.peg.2118"/>
<keyword evidence="2" id="KW-0813">Transport</keyword>
<evidence type="ECO:0000256" key="6">
    <source>
        <dbReference type="ARBA" id="ARBA00022989"/>
    </source>
</evidence>
<feature type="transmembrane region" description="Helical" evidence="9">
    <location>
        <begin position="54"/>
        <end position="76"/>
    </location>
</feature>
<dbReference type="InterPro" id="IPR007272">
    <property type="entry name" value="Sulf_transp_TsuA/YedE"/>
</dbReference>
<comment type="subcellular location">
    <subcellularLocation>
        <location evidence="1">Cell inner membrane</location>
        <topology evidence="1">Multi-pass membrane protein</topology>
    </subcellularLocation>
</comment>
<keyword evidence="11" id="KW-1185">Reference proteome</keyword>
<organism evidence="10 11">
    <name type="scientific">Thioalkalivibrio versutus</name>
    <dbReference type="NCBI Taxonomy" id="106634"/>
    <lineage>
        <taxon>Bacteria</taxon>
        <taxon>Pseudomonadati</taxon>
        <taxon>Pseudomonadota</taxon>
        <taxon>Gammaproteobacteria</taxon>
        <taxon>Chromatiales</taxon>
        <taxon>Ectothiorhodospiraceae</taxon>
        <taxon>Thioalkalivibrio</taxon>
    </lineage>
</organism>
<reference evidence="10 11" key="1">
    <citation type="submission" date="2015-04" db="EMBL/GenBank/DDBJ databases">
        <title>Complete Sequence for the Genome of the Thioalkalivibrio versutus D301.</title>
        <authorList>
            <person name="Mu T."/>
            <person name="Zhou J."/>
            <person name="Xu X."/>
        </authorList>
    </citation>
    <scope>NUCLEOTIDE SEQUENCE [LARGE SCALE GENOMIC DNA]</scope>
    <source>
        <strain evidence="10 11">D301</strain>
    </source>
</reference>
<dbReference type="AlphaFoldDB" id="A0A0G3G5T8"/>
<evidence type="ECO:0000256" key="4">
    <source>
        <dbReference type="ARBA" id="ARBA00022519"/>
    </source>
</evidence>
<dbReference type="KEGG" id="tvr:TVD_10365"/>
<evidence type="ECO:0000256" key="9">
    <source>
        <dbReference type="SAM" id="Phobius"/>
    </source>
</evidence>
<proteinExistence type="inferred from homology"/>
<evidence type="ECO:0000256" key="7">
    <source>
        <dbReference type="ARBA" id="ARBA00023136"/>
    </source>
</evidence>
<dbReference type="PANTHER" id="PTHR30574">
    <property type="entry name" value="INNER MEMBRANE PROTEIN YEDE"/>
    <property type="match status" value="1"/>
</dbReference>
<feature type="transmembrane region" description="Helical" evidence="9">
    <location>
        <begin position="6"/>
        <end position="28"/>
    </location>
</feature>
<feature type="transmembrane region" description="Helical" evidence="9">
    <location>
        <begin position="365"/>
        <end position="384"/>
    </location>
</feature>
<dbReference type="Pfam" id="PF04143">
    <property type="entry name" value="Sulf_transp"/>
    <property type="match status" value="1"/>
</dbReference>